<dbReference type="Pfam" id="PF04101">
    <property type="entry name" value="Glyco_tran_28_C"/>
    <property type="match status" value="1"/>
</dbReference>
<evidence type="ECO:0000259" key="2">
    <source>
        <dbReference type="Pfam" id="PF04101"/>
    </source>
</evidence>
<dbReference type="RefSeq" id="WP_154347304.1">
    <property type="nucleotide sequence ID" value="NZ_WKJD01000018.1"/>
</dbReference>
<reference evidence="3 4" key="1">
    <citation type="submission" date="2019-11" db="EMBL/GenBank/DDBJ databases">
        <title>Agromyces kandeliae sp. nov., isolated from mangrove soil.</title>
        <authorList>
            <person name="Wang R."/>
        </authorList>
    </citation>
    <scope>NUCLEOTIDE SEQUENCE [LARGE SCALE GENOMIC DNA]</scope>
    <source>
        <strain evidence="3 4">Q22</strain>
    </source>
</reference>
<dbReference type="PANTHER" id="PTHR43798:SF33">
    <property type="entry name" value="HYDROLASE, PUTATIVE (AFU_ORTHOLOGUE AFUA_2G14860)-RELATED"/>
    <property type="match status" value="1"/>
</dbReference>
<dbReference type="AlphaFoldDB" id="A0A6L5R3U6"/>
<dbReference type="Gene3D" id="3.40.50.2000">
    <property type="entry name" value="Glycogen Phosphorylase B"/>
    <property type="match status" value="2"/>
</dbReference>
<dbReference type="GO" id="GO:0016020">
    <property type="term" value="C:membrane"/>
    <property type="evidence" value="ECO:0007669"/>
    <property type="project" value="TreeGrafter"/>
</dbReference>
<dbReference type="GO" id="GO:0016787">
    <property type="term" value="F:hydrolase activity"/>
    <property type="evidence" value="ECO:0007669"/>
    <property type="project" value="UniProtKB-KW"/>
</dbReference>
<keyword evidence="4" id="KW-1185">Reference proteome</keyword>
<keyword evidence="3" id="KW-0378">Hydrolase</keyword>
<evidence type="ECO:0000313" key="3">
    <source>
        <dbReference type="EMBL" id="MRX44746.1"/>
    </source>
</evidence>
<dbReference type="SUPFAM" id="SSF53756">
    <property type="entry name" value="UDP-Glycosyltransferase/glycogen phosphorylase"/>
    <property type="match status" value="1"/>
</dbReference>
<gene>
    <name evidence="3" type="ORF">GJR97_13540</name>
</gene>
<dbReference type="InterPro" id="IPR050266">
    <property type="entry name" value="AB_hydrolase_sf"/>
</dbReference>
<dbReference type="Pfam" id="PF00561">
    <property type="entry name" value="Abhydrolase_1"/>
    <property type="match status" value="1"/>
</dbReference>
<evidence type="ECO:0000313" key="4">
    <source>
        <dbReference type="Proteomes" id="UP000476511"/>
    </source>
</evidence>
<dbReference type="Proteomes" id="UP000476511">
    <property type="component" value="Unassembled WGS sequence"/>
</dbReference>
<name>A0A6L5R3U6_9MICO</name>
<sequence length="705" mass="78575">MEVATPTHEGDIERAGASIHYEVYGDDGPTILLLPTWELVHERVWKMQVPYLARHFRVVVYDAVGAGRSSRPLDPARYTFGHRVADAIAVLDATGTDAAVVVGYSMGGEIAINLAAMHPQRVLGMVSISGHHPWIAPLPERAPDVPYDPVANPEPRGWAKFDFDYWQRDWPDFVEFFMSQVASDPHSTKAWDDLVEWGLDQRPDVLAWSITDDYDELTVEELRDRLETLETPALLIHGTEDRITSFESSRVMQEILPDAELLAVEGSGHAPQVRYPVRVNHAIRAFADRIFGTTRLDGSWWVGPGREKTVLYLSSPIGLGHARRDLAIAQELRALHPEARIDWLAQDPVTRVLDVAGERLHPASAALASESSHIEHESGDHDLAVFQSLRNMDEILLHNFMVFEEVVAAGEYDLVIADESWEVDHYLFENPNLKRGALAWMTDFVGYLPMPSRGPREAEVAADYNLEMIEHVARYGRIRDAAVFVGSTDDIVPDTFGPGLPRIRDWTEEHFDFSGYITGFDPAALGEKAELRERLGYRDDERVVIAAVGGSGVGASLLRRIVAGAEAAHRAIPGLRMIVVTGPRIDPASLPQVPGVEYRAYVPNLHEHLTACDLAIVQGGLTTTMELTAAKVPFIYVPLQEHFEQRFHVRARLDRYRAGRFMEYDDLTPEALAAAMAEEIGRTVDYRDVETDGAARAAAMIGRLL</sequence>
<dbReference type="InterPro" id="IPR029058">
    <property type="entry name" value="AB_hydrolase_fold"/>
</dbReference>
<accession>A0A6L5R3U6</accession>
<dbReference type="InterPro" id="IPR000073">
    <property type="entry name" value="AB_hydrolase_1"/>
</dbReference>
<protein>
    <submittedName>
        <fullName evidence="3">Alpha/beta fold hydrolase</fullName>
    </submittedName>
</protein>
<dbReference type="InterPro" id="IPR007235">
    <property type="entry name" value="Glyco_trans_28_C"/>
</dbReference>
<organism evidence="3 4">
    <name type="scientific">Agromyces kandeliae</name>
    <dbReference type="NCBI Taxonomy" id="2666141"/>
    <lineage>
        <taxon>Bacteria</taxon>
        <taxon>Bacillati</taxon>
        <taxon>Actinomycetota</taxon>
        <taxon>Actinomycetes</taxon>
        <taxon>Micrococcales</taxon>
        <taxon>Microbacteriaceae</taxon>
        <taxon>Agromyces</taxon>
    </lineage>
</organism>
<dbReference type="SUPFAM" id="SSF53474">
    <property type="entry name" value="alpha/beta-Hydrolases"/>
    <property type="match status" value="1"/>
</dbReference>
<feature type="domain" description="Glycosyl transferase family 28 C-terminal" evidence="2">
    <location>
        <begin position="547"/>
        <end position="678"/>
    </location>
</feature>
<dbReference type="EMBL" id="WKJD01000018">
    <property type="protein sequence ID" value="MRX44746.1"/>
    <property type="molecule type" value="Genomic_DNA"/>
</dbReference>
<dbReference type="PANTHER" id="PTHR43798">
    <property type="entry name" value="MONOACYLGLYCEROL LIPASE"/>
    <property type="match status" value="1"/>
</dbReference>
<proteinExistence type="predicted"/>
<dbReference type="GO" id="GO:0016758">
    <property type="term" value="F:hexosyltransferase activity"/>
    <property type="evidence" value="ECO:0007669"/>
    <property type="project" value="InterPro"/>
</dbReference>
<evidence type="ECO:0000259" key="1">
    <source>
        <dbReference type="Pfam" id="PF00561"/>
    </source>
</evidence>
<feature type="domain" description="AB hydrolase-1" evidence="1">
    <location>
        <begin position="29"/>
        <end position="272"/>
    </location>
</feature>
<dbReference type="PRINTS" id="PR00111">
    <property type="entry name" value="ABHYDROLASE"/>
</dbReference>
<dbReference type="Gene3D" id="3.40.50.1820">
    <property type="entry name" value="alpha/beta hydrolase"/>
    <property type="match status" value="1"/>
</dbReference>
<comment type="caution">
    <text evidence="3">The sequence shown here is derived from an EMBL/GenBank/DDBJ whole genome shotgun (WGS) entry which is preliminary data.</text>
</comment>